<dbReference type="NCBIfam" id="TIGR02532">
    <property type="entry name" value="IV_pilin_GFxxxE"/>
    <property type="match status" value="1"/>
</dbReference>
<dbReference type="RefSeq" id="WP_127682713.1">
    <property type="nucleotide sequence ID" value="NZ_SACM01000002.1"/>
</dbReference>
<keyword evidence="1" id="KW-1133">Transmembrane helix</keyword>
<dbReference type="AlphaFoldDB" id="A0A437LLS8"/>
<comment type="caution">
    <text evidence="2">The sequence shown here is derived from an EMBL/GenBank/DDBJ whole genome shotgun (WGS) entry which is preliminary data.</text>
</comment>
<reference evidence="2 3" key="1">
    <citation type="submission" date="2019-01" db="EMBL/GenBank/DDBJ databases">
        <authorList>
            <person name="Chen W.-M."/>
        </authorList>
    </citation>
    <scope>NUCLEOTIDE SEQUENCE [LARGE SCALE GENOMIC DNA]</scope>
    <source>
        <strain evidence="2 3">CCP-18</strain>
    </source>
</reference>
<keyword evidence="1" id="KW-0472">Membrane</keyword>
<dbReference type="Proteomes" id="UP000288587">
    <property type="component" value="Unassembled WGS sequence"/>
</dbReference>
<organism evidence="2 3">
    <name type="scientific">Inhella crocodyli</name>
    <dbReference type="NCBI Taxonomy" id="2499851"/>
    <lineage>
        <taxon>Bacteria</taxon>
        <taxon>Pseudomonadati</taxon>
        <taxon>Pseudomonadota</taxon>
        <taxon>Betaproteobacteria</taxon>
        <taxon>Burkholderiales</taxon>
        <taxon>Sphaerotilaceae</taxon>
        <taxon>Inhella</taxon>
    </lineage>
</organism>
<accession>A0A437LLS8</accession>
<evidence type="ECO:0000313" key="3">
    <source>
        <dbReference type="Proteomes" id="UP000288587"/>
    </source>
</evidence>
<dbReference type="SUPFAM" id="SSF54523">
    <property type="entry name" value="Pili subunits"/>
    <property type="match status" value="1"/>
</dbReference>
<protein>
    <submittedName>
        <fullName evidence="2">Type II secretion system protein</fullName>
    </submittedName>
</protein>
<dbReference type="InterPro" id="IPR012902">
    <property type="entry name" value="N_methyl_site"/>
</dbReference>
<dbReference type="EMBL" id="SACM01000002">
    <property type="protein sequence ID" value="RVT86218.1"/>
    <property type="molecule type" value="Genomic_DNA"/>
</dbReference>
<evidence type="ECO:0000256" key="1">
    <source>
        <dbReference type="SAM" id="Phobius"/>
    </source>
</evidence>
<gene>
    <name evidence="2" type="ORF">EOD73_09295</name>
</gene>
<keyword evidence="3" id="KW-1185">Reference proteome</keyword>
<feature type="transmembrane region" description="Helical" evidence="1">
    <location>
        <begin position="12"/>
        <end position="32"/>
    </location>
</feature>
<keyword evidence="1" id="KW-0812">Transmembrane</keyword>
<dbReference type="Gene3D" id="3.30.700.10">
    <property type="entry name" value="Glycoprotein, Type 4 Pilin"/>
    <property type="match status" value="1"/>
</dbReference>
<dbReference type="InterPro" id="IPR045584">
    <property type="entry name" value="Pilin-like"/>
</dbReference>
<sequence length="162" mass="16270">MNASCTERQRGFTAVELVAVLILIGILAAVALPRLGVVDAFRSEGWREQVVAGLRLAQATAGGHRRLVCAQFSGSSLSLTMATANPASACTAPLPGPDGSASYGTTAPSLGTSVGVTPASVLYFQPNGQVTSDGAGSTVSSFTITATDLAPITVHGASGHVE</sequence>
<dbReference type="OrthoDB" id="5786415at2"/>
<name>A0A437LLS8_9BURK</name>
<evidence type="ECO:0000313" key="2">
    <source>
        <dbReference type="EMBL" id="RVT86218.1"/>
    </source>
</evidence>
<proteinExistence type="predicted"/>